<name>A0AAD9KE85_9ANNE</name>
<comment type="caution">
    <text evidence="1">The sequence shown here is derived from an EMBL/GenBank/DDBJ whole genome shotgun (WGS) entry which is preliminary data.</text>
</comment>
<organism evidence="1 2">
    <name type="scientific">Paralvinella palmiformis</name>
    <dbReference type="NCBI Taxonomy" id="53620"/>
    <lineage>
        <taxon>Eukaryota</taxon>
        <taxon>Metazoa</taxon>
        <taxon>Spiralia</taxon>
        <taxon>Lophotrochozoa</taxon>
        <taxon>Annelida</taxon>
        <taxon>Polychaeta</taxon>
        <taxon>Sedentaria</taxon>
        <taxon>Canalipalpata</taxon>
        <taxon>Terebellida</taxon>
        <taxon>Terebelliformia</taxon>
        <taxon>Alvinellidae</taxon>
        <taxon>Paralvinella</taxon>
    </lineage>
</organism>
<evidence type="ECO:0000313" key="1">
    <source>
        <dbReference type="EMBL" id="KAK2170089.1"/>
    </source>
</evidence>
<evidence type="ECO:0000313" key="2">
    <source>
        <dbReference type="Proteomes" id="UP001208570"/>
    </source>
</evidence>
<dbReference type="AlphaFoldDB" id="A0AAD9KE85"/>
<sequence>MKPPKRERRTRIINGSIEDGTIAYGVKWTLHEKKQLLDGLKSCGPDNLESIQRDFLPARQMIDVSIQYDIKPKKPVSRAPIEVWLDEAEQLTKREHDYSFILADIFSVFGNLEPHDNLPHIHAPDWGEIYLFLAALLRGGLPPELSPMSM</sequence>
<dbReference type="Proteomes" id="UP001208570">
    <property type="component" value="Unassembled WGS sequence"/>
</dbReference>
<accession>A0AAD9KE85</accession>
<gene>
    <name evidence="1" type="ORF">LSH36_4g02029</name>
</gene>
<keyword evidence="2" id="KW-1185">Reference proteome</keyword>
<proteinExistence type="predicted"/>
<protein>
    <submittedName>
        <fullName evidence="1">Uncharacterized protein</fullName>
    </submittedName>
</protein>
<reference evidence="1" key="1">
    <citation type="journal article" date="2023" name="Mol. Biol. Evol.">
        <title>Third-Generation Sequencing Reveals the Adaptive Role of the Epigenome in Three Deep-Sea Polychaetes.</title>
        <authorList>
            <person name="Perez M."/>
            <person name="Aroh O."/>
            <person name="Sun Y."/>
            <person name="Lan Y."/>
            <person name="Juniper S.K."/>
            <person name="Young C.R."/>
            <person name="Angers B."/>
            <person name="Qian P.Y."/>
        </authorList>
    </citation>
    <scope>NUCLEOTIDE SEQUENCE</scope>
    <source>
        <strain evidence="1">P08H-3</strain>
    </source>
</reference>
<dbReference type="EMBL" id="JAODUP010000004">
    <property type="protein sequence ID" value="KAK2170089.1"/>
    <property type="molecule type" value="Genomic_DNA"/>
</dbReference>